<dbReference type="eggNOG" id="COG1946">
    <property type="taxonomic scope" value="Bacteria"/>
</dbReference>
<dbReference type="CDD" id="cd03445">
    <property type="entry name" value="Thioesterase_II_repeat2"/>
    <property type="match status" value="1"/>
</dbReference>
<dbReference type="STRING" id="529884.Rhola_00005670"/>
<dbReference type="FunFam" id="2.40.160.210:FF:000001">
    <property type="entry name" value="Acyl-CoA thioesterase II"/>
    <property type="match status" value="1"/>
</dbReference>
<evidence type="ECO:0000256" key="1">
    <source>
        <dbReference type="ARBA" id="ARBA00006538"/>
    </source>
</evidence>
<dbReference type="SUPFAM" id="SSF54637">
    <property type="entry name" value="Thioesterase/thiol ester dehydrase-isomerase"/>
    <property type="match status" value="2"/>
</dbReference>
<dbReference type="Gene3D" id="2.40.160.210">
    <property type="entry name" value="Acyl-CoA thioesterase, double hotdog domain"/>
    <property type="match status" value="1"/>
</dbReference>
<protein>
    <recommendedName>
        <fullName evidence="6">Acyl-CoA thioesterase 2</fullName>
    </recommendedName>
    <alternativeName>
        <fullName evidence="7">Thioesterase II</fullName>
    </alternativeName>
</protein>
<dbReference type="PANTHER" id="PTHR11066:SF34">
    <property type="entry name" value="ACYL-COENZYME A THIOESTERASE 8"/>
    <property type="match status" value="1"/>
</dbReference>
<dbReference type="Pfam" id="PF13622">
    <property type="entry name" value="4HBT_3"/>
    <property type="match status" value="1"/>
</dbReference>
<evidence type="ECO:0000256" key="4">
    <source>
        <dbReference type="ARBA" id="ARBA00023098"/>
    </source>
</evidence>
<feature type="domain" description="Acyl-CoA thioesterase 2 C-terminal" evidence="8">
    <location>
        <begin position="176"/>
        <end position="288"/>
    </location>
</feature>
<dbReference type="InterPro" id="IPR025652">
    <property type="entry name" value="TesB_C"/>
</dbReference>
<dbReference type="Pfam" id="PF02551">
    <property type="entry name" value="Acyl_CoA_thio"/>
    <property type="match status" value="1"/>
</dbReference>
<dbReference type="EMBL" id="CP007490">
    <property type="protein sequence ID" value="AIC47381.1"/>
    <property type="molecule type" value="Genomic_DNA"/>
</dbReference>
<dbReference type="GO" id="GO:0006637">
    <property type="term" value="P:acyl-CoA metabolic process"/>
    <property type="evidence" value="ECO:0007669"/>
    <property type="project" value="InterPro"/>
</dbReference>
<evidence type="ECO:0000256" key="3">
    <source>
        <dbReference type="ARBA" id="ARBA00022801"/>
    </source>
</evidence>
<evidence type="ECO:0000256" key="5">
    <source>
        <dbReference type="ARBA" id="ARBA00050943"/>
    </source>
</evidence>
<dbReference type="Proteomes" id="UP000067708">
    <property type="component" value="Chromosome"/>
</dbReference>
<dbReference type="InterPro" id="IPR029069">
    <property type="entry name" value="HotDog_dom_sf"/>
</dbReference>
<dbReference type="PANTHER" id="PTHR11066">
    <property type="entry name" value="ACYL-COA THIOESTERASE"/>
    <property type="match status" value="1"/>
</dbReference>
<keyword evidence="11" id="KW-1185">Reference proteome</keyword>
<evidence type="ECO:0000256" key="7">
    <source>
        <dbReference type="ARBA" id="ARBA00079653"/>
    </source>
</evidence>
<dbReference type="AlphaFoldDB" id="A0A060JBX3"/>
<organism evidence="10 11">
    <name type="scientific">Rhodoluna lacicola</name>
    <dbReference type="NCBI Taxonomy" id="529884"/>
    <lineage>
        <taxon>Bacteria</taxon>
        <taxon>Bacillati</taxon>
        <taxon>Actinomycetota</taxon>
        <taxon>Actinomycetes</taxon>
        <taxon>Micrococcales</taxon>
        <taxon>Microbacteriaceae</taxon>
        <taxon>Luna cluster</taxon>
        <taxon>Luna-1 subcluster</taxon>
        <taxon>Rhodoluna</taxon>
    </lineage>
</organism>
<reference evidence="10 11" key="1">
    <citation type="journal article" date="2014" name="Int. J. Syst. Evol. Microbiol.">
        <title>Rhodoluna lacicola gen. nov., sp. nov., a planktonic freshwater bacterium with stream-lined genome.</title>
        <authorList>
            <person name="Hahn M."/>
            <person name="Schmidt J."/>
            <person name="Taipale S.J."/>
            <person name="Doolittle W.F."/>
            <person name="Koll U."/>
        </authorList>
    </citation>
    <scope>NUCLEOTIDE SEQUENCE [LARGE SCALE GENOMIC DNA]</scope>
    <source>
        <strain evidence="10 11">MWH-Ta8</strain>
    </source>
</reference>
<keyword evidence="4" id="KW-0443">Lipid metabolism</keyword>
<dbReference type="KEGG" id="rla:Rhola_00005670"/>
<dbReference type="GO" id="GO:0009062">
    <property type="term" value="P:fatty acid catabolic process"/>
    <property type="evidence" value="ECO:0007669"/>
    <property type="project" value="TreeGrafter"/>
</dbReference>
<dbReference type="InterPro" id="IPR042171">
    <property type="entry name" value="Acyl-CoA_hotdog"/>
</dbReference>
<accession>A0A060JBX3</accession>
<comment type="similarity">
    <text evidence="1">Belongs to the C/M/P thioester hydrolase family.</text>
</comment>
<dbReference type="InterPro" id="IPR003703">
    <property type="entry name" value="Acyl_CoA_thio"/>
</dbReference>
<dbReference type="HOGENOM" id="CLU_032690_0_1_11"/>
<evidence type="ECO:0000259" key="8">
    <source>
        <dbReference type="Pfam" id="PF02551"/>
    </source>
</evidence>
<evidence type="ECO:0000259" key="9">
    <source>
        <dbReference type="Pfam" id="PF13622"/>
    </source>
</evidence>
<feature type="domain" description="Acyl-CoA thioesterase-like N-terminal HotDog" evidence="9">
    <location>
        <begin position="35"/>
        <end position="118"/>
    </location>
</feature>
<dbReference type="GO" id="GO:0047617">
    <property type="term" value="F:fatty acyl-CoA hydrolase activity"/>
    <property type="evidence" value="ECO:0007669"/>
    <property type="project" value="UniProtKB-EC"/>
</dbReference>
<keyword evidence="3 10" id="KW-0378">Hydrolase</keyword>
<evidence type="ECO:0000313" key="11">
    <source>
        <dbReference type="Proteomes" id="UP000067708"/>
    </source>
</evidence>
<comment type="catalytic activity">
    <reaction evidence="5">
        <text>a fatty acyl-CoA + H2O = a fatty acid + CoA + H(+)</text>
        <dbReference type="Rhea" id="RHEA:16781"/>
        <dbReference type="ChEBI" id="CHEBI:15377"/>
        <dbReference type="ChEBI" id="CHEBI:15378"/>
        <dbReference type="ChEBI" id="CHEBI:28868"/>
        <dbReference type="ChEBI" id="CHEBI:57287"/>
        <dbReference type="ChEBI" id="CHEBI:77636"/>
        <dbReference type="EC" id="3.1.2.20"/>
    </reaction>
    <physiologicalReaction direction="left-to-right" evidence="5">
        <dbReference type="Rhea" id="RHEA:16782"/>
    </physiologicalReaction>
</comment>
<comment type="subunit">
    <text evidence="2">Homotetramer.</text>
</comment>
<name>A0A060JBX3_9MICO</name>
<evidence type="ECO:0000256" key="6">
    <source>
        <dbReference type="ARBA" id="ARBA00071120"/>
    </source>
</evidence>
<proteinExistence type="inferred from homology"/>
<dbReference type="CDD" id="cd03444">
    <property type="entry name" value="Thioesterase_II_repeat1"/>
    <property type="match status" value="1"/>
</dbReference>
<dbReference type="PATRIC" id="fig|529884.3.peg.542"/>
<dbReference type="InterPro" id="IPR049449">
    <property type="entry name" value="TesB_ACOT8-like_N"/>
</dbReference>
<sequence>MNPKIPVDPLAEMISTLDLEKLDDPSSKEDVFLGPSQWMPHGRVFGGQVLAQSLVAATRTIENRKVHSMHGYFLRPGDINLPIKFSVDRLRDGRSFSTRRVQAFQKDEAIFSMIASFQVHDPGLEHQDDFPTDVPDPESLPSAADVMGDNPHPVAQYWSKARPFDMRHVGSPIYFKVEGKPVAHQAVWLKALGDLPDQPELHTAALAYASDYSILESIYRRHGIAWSHPGLKSASLDHAMWFHRPARVDQWMLYVQESPSAQGGRGLALGKIFNGRGELIATVAQEGMVRIPELAK</sequence>
<evidence type="ECO:0000256" key="2">
    <source>
        <dbReference type="ARBA" id="ARBA00011881"/>
    </source>
</evidence>
<evidence type="ECO:0000313" key="10">
    <source>
        <dbReference type="EMBL" id="AIC47381.1"/>
    </source>
</evidence>
<gene>
    <name evidence="10" type="ORF">Rhola_00005670</name>
</gene>